<evidence type="ECO:0000313" key="2">
    <source>
        <dbReference type="Proteomes" id="UP000258344"/>
    </source>
</evidence>
<evidence type="ECO:0000313" key="1">
    <source>
        <dbReference type="EMBL" id="CBW47055.1"/>
    </source>
</evidence>
<dbReference type="Proteomes" id="UP000258344">
    <property type="component" value="Segment"/>
</dbReference>
<accession>E3PZA4</accession>
<protein>
    <submittedName>
        <fullName evidence="1">Uncharacterized protein</fullName>
    </submittedName>
</protein>
<sequence length="60" mass="6379">MAAKEILGHPVGTYQIPALKRFDVRGTKTASQSRSKALSQCHPVWGVEKAGVAPLPPPSI</sequence>
<name>E3PZA4_9CAUD</name>
<organism evidence="1 2">
    <name type="scientific">Roseovarius sp. 217 phage 1</name>
    <dbReference type="NCBI Taxonomy" id="874471"/>
    <lineage>
        <taxon>Viruses</taxon>
        <taxon>Duplodnaviria</taxon>
        <taxon>Heunggongvirae</taxon>
        <taxon>Uroviricota</taxon>
        <taxon>Caudoviricetes</taxon>
        <taxon>Schitoviridae</taxon>
        <taxon>Rhodovirinae</taxon>
        <taxon>Plymouthvirus</taxon>
        <taxon>Roseovarius Plymouth podovirus 1</taxon>
    </lineage>
</organism>
<dbReference type="EMBL" id="FR682616">
    <property type="protein sequence ID" value="CBW47055.1"/>
    <property type="molecule type" value="Genomic_DNA"/>
</dbReference>
<reference evidence="1 2" key="1">
    <citation type="journal article" date="2014" name="Front. Microbiol.">
        <title>Comparative genomics defines the core genome of the growing N4-like phage genus and identifies N4-like Roseophage specific genes.</title>
        <authorList>
            <person name="Chan J.Z."/>
            <person name="Millard A.D."/>
            <person name="Mann N.H."/>
            <person name="Schafer H."/>
        </authorList>
    </citation>
    <scope>NUCLEOTIDE SEQUENCE [LARGE SCALE GENOMIC DNA]</scope>
</reference>
<proteinExistence type="predicted"/>